<dbReference type="Gene3D" id="2.115.10.10">
    <property type="entry name" value="Tachylectin 2"/>
    <property type="match status" value="1"/>
</dbReference>
<dbReference type="InterPro" id="IPR023294">
    <property type="entry name" value="Tachylectin2"/>
</dbReference>
<accession>A0ABW3MAL8</accession>
<evidence type="ECO:0000313" key="3">
    <source>
        <dbReference type="EMBL" id="MFD1046714.1"/>
    </source>
</evidence>
<feature type="domain" description="Tachylectin 2" evidence="2">
    <location>
        <begin position="74"/>
        <end position="209"/>
    </location>
</feature>
<name>A0ABW3MAL8_9PSEU</name>
<organism evidence="3 4">
    <name type="scientific">Kibdelosporangium lantanae</name>
    <dbReference type="NCBI Taxonomy" id="1497396"/>
    <lineage>
        <taxon>Bacteria</taxon>
        <taxon>Bacillati</taxon>
        <taxon>Actinomycetota</taxon>
        <taxon>Actinomycetes</taxon>
        <taxon>Pseudonocardiales</taxon>
        <taxon>Pseudonocardiaceae</taxon>
        <taxon>Kibdelosporangium</taxon>
    </lineage>
</organism>
<reference evidence="4" key="1">
    <citation type="journal article" date="2019" name="Int. J. Syst. Evol. Microbiol.">
        <title>The Global Catalogue of Microorganisms (GCM) 10K type strain sequencing project: providing services to taxonomists for standard genome sequencing and annotation.</title>
        <authorList>
            <consortium name="The Broad Institute Genomics Platform"/>
            <consortium name="The Broad Institute Genome Sequencing Center for Infectious Disease"/>
            <person name="Wu L."/>
            <person name="Ma J."/>
        </authorList>
    </citation>
    <scope>NUCLEOTIDE SEQUENCE [LARGE SCALE GENOMIC DNA]</scope>
    <source>
        <strain evidence="4">JCM 31486</strain>
    </source>
</reference>
<proteinExistence type="predicted"/>
<protein>
    <submittedName>
        <fullName evidence="3">Tachylectin-related carbohydrate-binding protein</fullName>
    </submittedName>
</protein>
<feature type="non-terminal residue" evidence="3">
    <location>
        <position position="1"/>
    </location>
</feature>
<dbReference type="EMBL" id="JBHTIS010000761">
    <property type="protein sequence ID" value="MFD1046714.1"/>
    <property type="molecule type" value="Genomic_DNA"/>
</dbReference>
<dbReference type="InterPro" id="IPR036813">
    <property type="entry name" value="Tachylectin2_sf"/>
</dbReference>
<evidence type="ECO:0000256" key="1">
    <source>
        <dbReference type="SAM" id="MobiDB-lite"/>
    </source>
</evidence>
<dbReference type="Proteomes" id="UP001597045">
    <property type="component" value="Unassembled WGS sequence"/>
</dbReference>
<evidence type="ECO:0000259" key="2">
    <source>
        <dbReference type="Pfam" id="PF14517"/>
    </source>
</evidence>
<gene>
    <name evidence="3" type="ORF">ACFQ1S_14700</name>
</gene>
<feature type="region of interest" description="Disordered" evidence="1">
    <location>
        <begin position="1"/>
        <end position="21"/>
    </location>
</feature>
<sequence length="251" mass="27978">SVATARWTGEMRVGPAQPGLTAGAPWTHPIWEVHRKVNAQDPFNDGDLRLWTDPTGYWGSNSTPMSPLQGGERVSTGWEGYLQPAYRNRFTIDSVGRIYTIDGEGRLREYNWQPDTRTWRNPLGDVIDTGWGRFDSITASGDGVLYARTPAGNLFRFQYDHNTSTWTQRDKEAGAGWNAYTSITSPGGDILFGSGSKKNGKPVVRWHRYLSEFDAWAPRDADGLGAVVLDNTTYGADTRLQATPNMCSLRR</sequence>
<dbReference type="Pfam" id="PF14517">
    <property type="entry name" value="Tachylectin"/>
    <property type="match status" value="1"/>
</dbReference>
<evidence type="ECO:0000313" key="4">
    <source>
        <dbReference type="Proteomes" id="UP001597045"/>
    </source>
</evidence>
<dbReference type="SUPFAM" id="SSF50934">
    <property type="entry name" value="Tachylectin-2"/>
    <property type="match status" value="1"/>
</dbReference>
<keyword evidence="4" id="KW-1185">Reference proteome</keyword>
<comment type="caution">
    <text evidence="3">The sequence shown here is derived from an EMBL/GenBank/DDBJ whole genome shotgun (WGS) entry which is preliminary data.</text>
</comment>